<reference evidence="3 4" key="1">
    <citation type="journal article" date="2019" name="Int. J. Syst. Evol. Microbiol.">
        <title>The Global Catalogue of Microorganisms (GCM) 10K type strain sequencing project: providing services to taxonomists for standard genome sequencing and annotation.</title>
        <authorList>
            <consortium name="The Broad Institute Genomics Platform"/>
            <consortium name="The Broad Institute Genome Sequencing Center for Infectious Disease"/>
            <person name="Wu L."/>
            <person name="Ma J."/>
        </authorList>
    </citation>
    <scope>NUCLEOTIDE SEQUENCE [LARGE SCALE GENOMIC DNA]</scope>
    <source>
        <strain evidence="3 4">CGMCC 1.12237</strain>
    </source>
</reference>
<comment type="caution">
    <text evidence="3">The sequence shown here is derived from an EMBL/GenBank/DDBJ whole genome shotgun (WGS) entry which is preliminary data.</text>
</comment>
<name>A0ABD5R8S2_9EURY</name>
<sequence>MSDHDDHDDGHGHGHEDWANPGPDRETSPMQDFSTRDVGVGFAVMLVGLVVVFGLPLVLA</sequence>
<dbReference type="RefSeq" id="WP_227228212.1">
    <property type="nucleotide sequence ID" value="NZ_JAJCVJ010000001.1"/>
</dbReference>
<gene>
    <name evidence="3" type="ORF">ACFPJ5_05775</name>
</gene>
<keyword evidence="4" id="KW-1185">Reference proteome</keyword>
<evidence type="ECO:0000256" key="1">
    <source>
        <dbReference type="SAM" id="MobiDB-lite"/>
    </source>
</evidence>
<evidence type="ECO:0000256" key="2">
    <source>
        <dbReference type="SAM" id="Phobius"/>
    </source>
</evidence>
<dbReference type="InterPro" id="IPR055972">
    <property type="entry name" value="DUF7550"/>
</dbReference>
<evidence type="ECO:0000313" key="3">
    <source>
        <dbReference type="EMBL" id="MFC5366441.1"/>
    </source>
</evidence>
<keyword evidence="2" id="KW-0812">Transmembrane</keyword>
<dbReference type="EMBL" id="JBHSKX010000001">
    <property type="protein sequence ID" value="MFC5366441.1"/>
    <property type="molecule type" value="Genomic_DNA"/>
</dbReference>
<accession>A0ABD5R8S2</accession>
<proteinExistence type="predicted"/>
<organism evidence="3 4">
    <name type="scientific">Salinirubrum litoreum</name>
    <dbReference type="NCBI Taxonomy" id="1126234"/>
    <lineage>
        <taxon>Archaea</taxon>
        <taxon>Methanobacteriati</taxon>
        <taxon>Methanobacteriota</taxon>
        <taxon>Stenosarchaea group</taxon>
        <taxon>Halobacteria</taxon>
        <taxon>Halobacteriales</taxon>
        <taxon>Haloferacaceae</taxon>
        <taxon>Salinirubrum</taxon>
    </lineage>
</organism>
<keyword evidence="2" id="KW-0472">Membrane</keyword>
<protein>
    <submittedName>
        <fullName evidence="3">Uncharacterized protein</fullName>
    </submittedName>
</protein>
<dbReference type="Proteomes" id="UP001596201">
    <property type="component" value="Unassembled WGS sequence"/>
</dbReference>
<keyword evidence="2" id="KW-1133">Transmembrane helix</keyword>
<dbReference type="AlphaFoldDB" id="A0ABD5R8S2"/>
<feature type="region of interest" description="Disordered" evidence="1">
    <location>
        <begin position="1"/>
        <end position="33"/>
    </location>
</feature>
<feature type="compositionally biased region" description="Basic and acidic residues" evidence="1">
    <location>
        <begin position="1"/>
        <end position="27"/>
    </location>
</feature>
<dbReference type="Pfam" id="PF24418">
    <property type="entry name" value="DUF7550"/>
    <property type="match status" value="1"/>
</dbReference>
<evidence type="ECO:0000313" key="4">
    <source>
        <dbReference type="Proteomes" id="UP001596201"/>
    </source>
</evidence>
<feature type="transmembrane region" description="Helical" evidence="2">
    <location>
        <begin position="38"/>
        <end position="59"/>
    </location>
</feature>